<reference evidence="1 2" key="1">
    <citation type="submission" date="2018-05" db="EMBL/GenBank/DDBJ databases">
        <title>Freshwater and sediment microbial communities from various areas in North America, analyzing microbe dynamics in response to fracking.</title>
        <authorList>
            <person name="Lamendella R."/>
        </authorList>
    </citation>
    <scope>NUCLEOTIDE SEQUENCE [LARGE SCALE GENOMIC DNA]</scope>
    <source>
        <strain evidence="1 2">15_TX</strain>
    </source>
</reference>
<evidence type="ECO:0000313" key="1">
    <source>
        <dbReference type="EMBL" id="PWW20446.1"/>
    </source>
</evidence>
<proteinExistence type="predicted"/>
<dbReference type="Proteomes" id="UP000247150">
    <property type="component" value="Unassembled WGS sequence"/>
</dbReference>
<comment type="caution">
    <text evidence="1">The sequence shown here is derived from an EMBL/GenBank/DDBJ whole genome shotgun (WGS) entry which is preliminary data.</text>
</comment>
<gene>
    <name evidence="1" type="ORF">DFO73_11520</name>
</gene>
<dbReference type="EMBL" id="QGTW01000015">
    <property type="protein sequence ID" value="PWW20446.1"/>
    <property type="molecule type" value="Genomic_DNA"/>
</dbReference>
<evidence type="ECO:0000313" key="2">
    <source>
        <dbReference type="Proteomes" id="UP000247150"/>
    </source>
</evidence>
<sequence length="60" mass="6591">MKKDDEIIEITINISAPLNVLSLPGLTKCIKLKELGVKPFSFGNALSNKMIAYLEKNVGE</sequence>
<dbReference type="AlphaFoldDB" id="A0A2V2ZND5"/>
<protein>
    <submittedName>
        <fullName evidence="1">Uncharacterized protein</fullName>
    </submittedName>
</protein>
<name>A0A2V2ZND5_9BACI</name>
<accession>A0A2V2ZND5</accession>
<organism evidence="1 2">
    <name type="scientific">Cytobacillus oceanisediminis</name>
    <dbReference type="NCBI Taxonomy" id="665099"/>
    <lineage>
        <taxon>Bacteria</taxon>
        <taxon>Bacillati</taxon>
        <taxon>Bacillota</taxon>
        <taxon>Bacilli</taxon>
        <taxon>Bacillales</taxon>
        <taxon>Bacillaceae</taxon>
        <taxon>Cytobacillus</taxon>
    </lineage>
</organism>